<comment type="caution">
    <text evidence="4">The sequence shown here is derived from an EMBL/GenBank/DDBJ whole genome shotgun (WGS) entry which is preliminary data.</text>
</comment>
<keyword evidence="1" id="KW-0808">Transferase</keyword>
<protein>
    <submittedName>
        <fullName evidence="4">Ribokinase</fullName>
    </submittedName>
</protein>
<dbReference type="PANTHER" id="PTHR10584">
    <property type="entry name" value="SUGAR KINASE"/>
    <property type="match status" value="1"/>
</dbReference>
<dbReference type="InterPro" id="IPR029056">
    <property type="entry name" value="Ribokinase-like"/>
</dbReference>
<evidence type="ECO:0000313" key="4">
    <source>
        <dbReference type="EMBL" id="PWJ89024.1"/>
    </source>
</evidence>
<dbReference type="SUPFAM" id="SSF53613">
    <property type="entry name" value="Ribokinase-like"/>
    <property type="match status" value="1"/>
</dbReference>
<keyword evidence="5" id="KW-1185">Reference proteome</keyword>
<dbReference type="Gene3D" id="3.40.1190.20">
    <property type="match status" value="1"/>
</dbReference>
<sequence>MKILGLGSIAIDRIFTVDRLPVKDGFSNIIDEKIYDGGSCANVINQIAMYGGDTAFCAKIGDDESSKIIKKGLEKSGINSKYMITKENGISTSTIIYVDKNGDKSILTRLGDCLLNLTKDEINKKIFEEFDILYTDFIPSDACLYAAKEFKKRGKTVVFNLQVAPIVMKGFGMTDEIFSELFNYIDVFNISFSTLKDITGLSNLNENIDFIRENYKYNGDIILTLGSKGACVCTTDDLIMQPSLKIEPVDTTGAGDSFIGTFLYWHYVRNENFEQSLRYSNTAAAITCTRKGARSGPDLNELIYRIKEGF</sequence>
<dbReference type="RefSeq" id="WP_109605648.1">
    <property type="nucleotide sequence ID" value="NZ_QGGI01000016.1"/>
</dbReference>
<proteinExistence type="predicted"/>
<dbReference type="GO" id="GO:0016301">
    <property type="term" value="F:kinase activity"/>
    <property type="evidence" value="ECO:0007669"/>
    <property type="project" value="UniProtKB-KW"/>
</dbReference>
<dbReference type="Pfam" id="PF00294">
    <property type="entry name" value="PfkB"/>
    <property type="match status" value="1"/>
</dbReference>
<evidence type="ECO:0000313" key="5">
    <source>
        <dbReference type="Proteomes" id="UP000245921"/>
    </source>
</evidence>
<evidence type="ECO:0000256" key="1">
    <source>
        <dbReference type="ARBA" id="ARBA00022679"/>
    </source>
</evidence>
<reference evidence="4 5" key="1">
    <citation type="submission" date="2018-05" db="EMBL/GenBank/DDBJ databases">
        <title>Genomic Encyclopedia of Type Strains, Phase IV (KMG-IV): sequencing the most valuable type-strain genomes for metagenomic binning, comparative biology and taxonomic classification.</title>
        <authorList>
            <person name="Goeker M."/>
        </authorList>
    </citation>
    <scope>NUCLEOTIDE SEQUENCE [LARGE SCALE GENOMIC DNA]</scope>
    <source>
        <strain evidence="4 5">DSM 24906</strain>
    </source>
</reference>
<dbReference type="EMBL" id="QGGI01000016">
    <property type="protein sequence ID" value="PWJ89024.1"/>
    <property type="molecule type" value="Genomic_DNA"/>
</dbReference>
<evidence type="ECO:0000256" key="2">
    <source>
        <dbReference type="ARBA" id="ARBA00022777"/>
    </source>
</evidence>
<feature type="domain" description="Carbohydrate kinase PfkB" evidence="3">
    <location>
        <begin position="5"/>
        <end position="295"/>
    </location>
</feature>
<keyword evidence="2" id="KW-0418">Kinase</keyword>
<dbReference type="Proteomes" id="UP000245921">
    <property type="component" value="Unassembled WGS sequence"/>
</dbReference>
<evidence type="ECO:0000259" key="3">
    <source>
        <dbReference type="Pfam" id="PF00294"/>
    </source>
</evidence>
<organism evidence="4 5">
    <name type="scientific">Oceanotoga teriensis</name>
    <dbReference type="NCBI Taxonomy" id="515440"/>
    <lineage>
        <taxon>Bacteria</taxon>
        <taxon>Thermotogati</taxon>
        <taxon>Thermotogota</taxon>
        <taxon>Thermotogae</taxon>
        <taxon>Petrotogales</taxon>
        <taxon>Petrotogaceae</taxon>
        <taxon>Oceanotoga</taxon>
    </lineage>
</organism>
<accession>A0AA45HHY0</accession>
<dbReference type="InterPro" id="IPR011611">
    <property type="entry name" value="PfkB_dom"/>
</dbReference>
<name>A0AA45HHY0_9BACT</name>
<dbReference type="AlphaFoldDB" id="A0AA45HHY0"/>
<dbReference type="PANTHER" id="PTHR10584:SF166">
    <property type="entry name" value="RIBOKINASE"/>
    <property type="match status" value="1"/>
</dbReference>
<gene>
    <name evidence="4" type="ORF">C7380_11637</name>
</gene>